<keyword evidence="1" id="KW-0812">Transmembrane</keyword>
<evidence type="ECO:0000256" key="1">
    <source>
        <dbReference type="SAM" id="Phobius"/>
    </source>
</evidence>
<dbReference type="Proteomes" id="UP000009077">
    <property type="component" value="Chromosome"/>
</dbReference>
<dbReference type="EMBL" id="FM252032">
    <property type="protein sequence ID" value="CAZ56142.1"/>
    <property type="molecule type" value="Genomic_DNA"/>
</dbReference>
<accession>A0A0H3MVY3</accession>
<dbReference type="KEGG" id="ssb:SSUBM407_1284"/>
<reference evidence="2 3" key="1">
    <citation type="journal article" date="2009" name="PLoS ONE">
        <title>Rapid evolution of virulence and drug resistance in the emerging zoonotic pathogen Streptococcus suis.</title>
        <authorList>
            <person name="Holden M.T.G."/>
            <person name="Hauser H."/>
            <person name="Sanders M."/>
            <person name="Ngo T.H."/>
            <person name="Cherevach I."/>
            <person name="Cronin A."/>
            <person name="Goodhead I."/>
            <person name="Mungall K."/>
            <person name="Quail M.A."/>
            <person name="Price C."/>
            <person name="Rabbinowitsch E."/>
            <person name="Sharp S."/>
            <person name="Croucher N.J."/>
            <person name="Chieu T.B."/>
            <person name="Mai N.T.H."/>
            <person name="Diep T.S."/>
            <person name="Chinh N.T."/>
            <person name="Kehoe M."/>
            <person name="Leigh J.A."/>
            <person name="Ward P.N."/>
            <person name="Dowson C.G."/>
            <person name="Whatmore A.M."/>
            <person name="Chanter N."/>
            <person name="Iversen P."/>
            <person name="Gottschalk M."/>
            <person name="Slater J.D."/>
            <person name="Smith H.E."/>
            <person name="Spratt B.G."/>
            <person name="Xu J."/>
            <person name="Ye C."/>
            <person name="Bentley S."/>
            <person name="Barrell B.G."/>
            <person name="Schultsz C."/>
            <person name="Maskell D.J."/>
            <person name="Parkhill J."/>
        </authorList>
    </citation>
    <scope>NUCLEOTIDE SEQUENCE [LARGE SCALE GENOMIC DNA]</scope>
    <source>
        <strain evidence="2 3">BM407</strain>
    </source>
</reference>
<name>A0A0H3MVY3_STRS4</name>
<keyword evidence="1" id="KW-1133">Transmembrane helix</keyword>
<feature type="transmembrane region" description="Helical" evidence="1">
    <location>
        <begin position="109"/>
        <end position="128"/>
    </location>
</feature>
<dbReference type="AlphaFoldDB" id="A0A0H3MVY3"/>
<feature type="transmembrane region" description="Helical" evidence="1">
    <location>
        <begin position="84"/>
        <end position="103"/>
    </location>
</feature>
<keyword evidence="3" id="KW-1185">Reference proteome</keyword>
<dbReference type="HOGENOM" id="CLU_1915847_0_0_9"/>
<feature type="transmembrane region" description="Helical" evidence="1">
    <location>
        <begin position="41"/>
        <end position="63"/>
    </location>
</feature>
<evidence type="ECO:0000313" key="3">
    <source>
        <dbReference type="Proteomes" id="UP000009077"/>
    </source>
</evidence>
<evidence type="ECO:0000313" key="2">
    <source>
        <dbReference type="EMBL" id="CAZ56142.1"/>
    </source>
</evidence>
<organism evidence="2 3">
    <name type="scientific">Streptococcus suis (strain BM407)</name>
    <dbReference type="NCBI Taxonomy" id="568814"/>
    <lineage>
        <taxon>Bacteria</taxon>
        <taxon>Bacillati</taxon>
        <taxon>Bacillota</taxon>
        <taxon>Bacilli</taxon>
        <taxon>Lactobacillales</taxon>
        <taxon>Streptococcaceae</taxon>
        <taxon>Streptococcus</taxon>
    </lineage>
</organism>
<sequence>MVFSFKAGWRSKVDTFIATLFGIIGAILIFVNHSIEPFSWFYGWKSTSFLCVPFAYAMLFFMIKYGQKIPAILLSKLGVASYHIYLTQMLYFSVVAPFLAVQFKVSSLNLWNGLFTFLICLFGGYIFYKVDLFMRVRGKR</sequence>
<keyword evidence="1" id="KW-0472">Membrane</keyword>
<protein>
    <submittedName>
        <fullName evidence="2">Membrane protein</fullName>
    </submittedName>
</protein>
<gene>
    <name evidence="2" type="ordered locus">SSUBM407_1284</name>
</gene>
<proteinExistence type="predicted"/>
<feature type="transmembrane region" description="Helical" evidence="1">
    <location>
        <begin position="16"/>
        <end position="35"/>
    </location>
</feature>